<dbReference type="EMBL" id="JARXVH010000006">
    <property type="protein sequence ID" value="MDH6216830.1"/>
    <property type="molecule type" value="Genomic_DNA"/>
</dbReference>
<feature type="compositionally biased region" description="Basic residues" evidence="1">
    <location>
        <begin position="217"/>
        <end position="227"/>
    </location>
</feature>
<organism evidence="3 4">
    <name type="scientific">Streptomyces pseudovenezuelae</name>
    <dbReference type="NCBI Taxonomy" id="67350"/>
    <lineage>
        <taxon>Bacteria</taxon>
        <taxon>Bacillati</taxon>
        <taxon>Actinomycetota</taxon>
        <taxon>Actinomycetes</taxon>
        <taxon>Kitasatosporales</taxon>
        <taxon>Streptomycetaceae</taxon>
        <taxon>Streptomyces</taxon>
        <taxon>Streptomyces aurantiacus group</taxon>
    </lineage>
</organism>
<feature type="region of interest" description="Disordered" evidence="1">
    <location>
        <begin position="59"/>
        <end position="105"/>
    </location>
</feature>
<dbReference type="RefSeq" id="WP_280877782.1">
    <property type="nucleotide sequence ID" value="NZ_JARXVH010000006.1"/>
</dbReference>
<feature type="region of interest" description="Disordered" evidence="1">
    <location>
        <begin position="162"/>
        <end position="255"/>
    </location>
</feature>
<name>A0ABT6LKK0_9ACTN</name>
<feature type="region of interest" description="Disordered" evidence="1">
    <location>
        <begin position="669"/>
        <end position="690"/>
    </location>
</feature>
<proteinExistence type="predicted"/>
<protein>
    <recommendedName>
        <fullName evidence="2">eCIS core domain-containing protein</fullName>
    </recommendedName>
</protein>
<dbReference type="InterPro" id="IPR025295">
    <property type="entry name" value="eCIS_core_dom"/>
</dbReference>
<feature type="compositionally biased region" description="Basic and acidic residues" evidence="1">
    <location>
        <begin position="62"/>
        <end position="75"/>
    </location>
</feature>
<evidence type="ECO:0000313" key="3">
    <source>
        <dbReference type="EMBL" id="MDH6216830.1"/>
    </source>
</evidence>
<keyword evidence="4" id="KW-1185">Reference proteome</keyword>
<accession>A0ABT6LKK0</accession>
<dbReference type="Proteomes" id="UP001160499">
    <property type="component" value="Unassembled WGS sequence"/>
</dbReference>
<feature type="region of interest" description="Disordered" evidence="1">
    <location>
        <begin position="467"/>
        <end position="488"/>
    </location>
</feature>
<gene>
    <name evidence="3" type="ORF">M2283_004148</name>
</gene>
<feature type="region of interest" description="Disordered" evidence="1">
    <location>
        <begin position="1"/>
        <end position="44"/>
    </location>
</feature>
<feature type="domain" description="eCIS core" evidence="2">
    <location>
        <begin position="96"/>
        <end position="167"/>
    </location>
</feature>
<feature type="compositionally biased region" description="Basic and acidic residues" evidence="1">
    <location>
        <begin position="1"/>
        <end position="13"/>
    </location>
</feature>
<comment type="caution">
    <text evidence="3">The sequence shown here is derived from an EMBL/GenBank/DDBJ whole genome shotgun (WGS) entry which is preliminary data.</text>
</comment>
<feature type="compositionally biased region" description="Basic and acidic residues" evidence="1">
    <location>
        <begin position="173"/>
        <end position="192"/>
    </location>
</feature>
<evidence type="ECO:0000259" key="2">
    <source>
        <dbReference type="Pfam" id="PF13699"/>
    </source>
</evidence>
<dbReference type="Pfam" id="PF13699">
    <property type="entry name" value="eCIS_core"/>
    <property type="match status" value="1"/>
</dbReference>
<reference evidence="3 4" key="1">
    <citation type="submission" date="2023-04" db="EMBL/GenBank/DDBJ databases">
        <title>Forest soil microbial communities from Buena Vista Peninsula, Colon Province, Panama.</title>
        <authorList>
            <person name="Bouskill N."/>
        </authorList>
    </citation>
    <scope>NUCLEOTIDE SEQUENCE [LARGE SCALE GENOMIC DNA]</scope>
    <source>
        <strain evidence="3 4">GGS1</strain>
    </source>
</reference>
<evidence type="ECO:0000256" key="1">
    <source>
        <dbReference type="SAM" id="MobiDB-lite"/>
    </source>
</evidence>
<evidence type="ECO:0000313" key="4">
    <source>
        <dbReference type="Proteomes" id="UP001160499"/>
    </source>
</evidence>
<sequence length="690" mass="74356">MAAQRPSHERDQDNGGARPGRHAPASPAGRLPAPGRLGSADPTGLLALQRLAGNAAVGQSLQRERAADDGAKESGEPAETAVQRSVHSVLRGPGQPLDTTTRTDMEARFGTDFSDVRLHTDGAARESAAGLGARAYTSGSHVVLGEGGADRHTLAHELHHVVQQRSGPVAGTDRGDGLRVSDPSDRFEREAEQQATRVLGASPPAAGERAPTEHAGHSHAGHSHGGHAHAGGPGTAVQRMPPRRPPDPLAATAAEQLAQREQIDDIVALWVPDEEFDAEGHLVRTPERAYAGERQGYGTDAVRVSRTASLPRATASRRGGTLQRSWEVEYQTSFYVYRVEIINTDVRHSPTLIDTARHFRIVRMTPKGSGGRSMGRTYRLGDYWATNPQYTGLEDLQALAAARGLGEDNHVAGPTPGLEELPTDPSEPFVFYRRTAVDSNFTKADGTAKDERRFLSRSEFDTLGDEAVEQGRSRHQVGVSRPPSVDRATAGRHTATAMGGFAAHQMMPVTGRGGTTGRLASHEWCHLIGDGDNGPTEFRNLVVGTNAVNTEQLAMETALRDFRQRFLGLGYAIRLNVEAIVERTEAESPGMPGGAYNKADWISFAIDVIENPARGASGGEVSRALSASGPVHRQIMDAQRGTITESEFTSLHNQVRNKLRTVHTELREAREAAQRRRPSRRGSPMSLDSY</sequence>